<evidence type="ECO:0000313" key="4">
    <source>
        <dbReference type="Proteomes" id="UP000515135"/>
    </source>
</evidence>
<gene>
    <name evidence="5" type="primary">LOC109486098</name>
</gene>
<organism evidence="4 5">
    <name type="scientific">Branchiostoma belcheri</name>
    <name type="common">Amphioxus</name>
    <dbReference type="NCBI Taxonomy" id="7741"/>
    <lineage>
        <taxon>Eukaryota</taxon>
        <taxon>Metazoa</taxon>
        <taxon>Chordata</taxon>
        <taxon>Cephalochordata</taxon>
        <taxon>Leptocardii</taxon>
        <taxon>Amphioxiformes</taxon>
        <taxon>Branchiostomatidae</taxon>
        <taxon>Branchiostoma</taxon>
    </lineage>
</organism>
<feature type="compositionally biased region" description="Acidic residues" evidence="2">
    <location>
        <begin position="45"/>
        <end position="56"/>
    </location>
</feature>
<dbReference type="GeneID" id="109486098"/>
<evidence type="ECO:0000313" key="5">
    <source>
        <dbReference type="RefSeq" id="XP_019645341.1"/>
    </source>
</evidence>
<keyword evidence="3" id="KW-0472">Membrane</keyword>
<feature type="region of interest" description="Disordered" evidence="2">
    <location>
        <begin position="104"/>
        <end position="135"/>
    </location>
</feature>
<dbReference type="Pfam" id="PF01436">
    <property type="entry name" value="NHL"/>
    <property type="match status" value="1"/>
</dbReference>
<dbReference type="GO" id="GO:0061630">
    <property type="term" value="F:ubiquitin protein ligase activity"/>
    <property type="evidence" value="ECO:0007669"/>
    <property type="project" value="TreeGrafter"/>
</dbReference>
<feature type="region of interest" description="Disordered" evidence="2">
    <location>
        <begin position="29"/>
        <end position="76"/>
    </location>
</feature>
<name>A0A6P5ATJ5_BRABE</name>
<dbReference type="InterPro" id="IPR001258">
    <property type="entry name" value="NHL_repeat"/>
</dbReference>
<dbReference type="Proteomes" id="UP000515135">
    <property type="component" value="Unplaced"/>
</dbReference>
<dbReference type="RefSeq" id="XP_019645341.1">
    <property type="nucleotide sequence ID" value="XM_019789782.1"/>
</dbReference>
<feature type="compositionally biased region" description="Basic and acidic residues" evidence="2">
    <location>
        <begin position="33"/>
        <end position="44"/>
    </location>
</feature>
<dbReference type="KEGG" id="bbel:109486098"/>
<feature type="transmembrane region" description="Helical" evidence="3">
    <location>
        <begin position="152"/>
        <end position="177"/>
    </location>
</feature>
<dbReference type="SUPFAM" id="SSF101898">
    <property type="entry name" value="NHL repeat"/>
    <property type="match status" value="1"/>
</dbReference>
<dbReference type="GO" id="GO:0043161">
    <property type="term" value="P:proteasome-mediated ubiquitin-dependent protein catabolic process"/>
    <property type="evidence" value="ECO:0007669"/>
    <property type="project" value="TreeGrafter"/>
</dbReference>
<keyword evidence="4" id="KW-1185">Reference proteome</keyword>
<accession>A0A6P5ATJ5</accession>
<evidence type="ECO:0000256" key="2">
    <source>
        <dbReference type="SAM" id="MobiDB-lite"/>
    </source>
</evidence>
<dbReference type="Gene3D" id="2.120.10.30">
    <property type="entry name" value="TolB, C-terminal domain"/>
    <property type="match status" value="1"/>
</dbReference>
<dbReference type="PANTHER" id="PTHR24104:SF50">
    <property type="entry name" value="SMP-30_GLUCONOLACTONASE_LRE-LIKE REGION DOMAIN-CONTAINING PROTEIN"/>
    <property type="match status" value="1"/>
</dbReference>
<dbReference type="AlphaFoldDB" id="A0A6P5ATJ5"/>
<dbReference type="GO" id="GO:0000209">
    <property type="term" value="P:protein polyubiquitination"/>
    <property type="evidence" value="ECO:0007669"/>
    <property type="project" value="TreeGrafter"/>
</dbReference>
<dbReference type="PANTHER" id="PTHR24104">
    <property type="entry name" value="E3 UBIQUITIN-PROTEIN LIGASE NHLRC1-RELATED"/>
    <property type="match status" value="1"/>
</dbReference>
<dbReference type="OrthoDB" id="342730at2759"/>
<feature type="compositionally biased region" description="Low complexity" evidence="2">
    <location>
        <begin position="106"/>
        <end position="117"/>
    </location>
</feature>
<keyword evidence="3" id="KW-1133">Transmembrane helix</keyword>
<keyword evidence="3" id="KW-0812">Transmembrane</keyword>
<sequence>MAEDLVSDIPEVLATNILERDGKRQTILQTEISVKRMDSDGYRGDDEDNDDDDDDAEHQQDDQTLSSPEVSEDDPPIQPYAVRYQREDGVGCTPYAVAYMCRDNSDSSTTRTSSSSCEDTDVNSASCGNFRDSRHPPVALGRTPVQVCRSRWMLAAVITVVLLTFLIISGIFVGLYFHPNLQDTSNQKEIVHKIMYPHDVDVDKDRHAWVVGKSTDSSLSDVYVVQYSRDGQPLSQIDIQRHAVSPKIAIDERNNKIIVLALDKISIYQPNGSFDRSFGKDNVNMKYVTTGREGNIFITDYLYSKVYVYNNSGDLLFTFRTFGSPKGICTNRKGQIFVADAANSRVDMYTSRGEFIRTAVNIANPWAIALGPKGDLVVTNVYISKVTIFPPQMLLHGA</sequence>
<evidence type="ECO:0000256" key="1">
    <source>
        <dbReference type="ARBA" id="ARBA00022737"/>
    </source>
</evidence>
<keyword evidence="1" id="KW-0677">Repeat</keyword>
<evidence type="ECO:0000256" key="3">
    <source>
        <dbReference type="SAM" id="Phobius"/>
    </source>
</evidence>
<protein>
    <submittedName>
        <fullName evidence="5">Uncharacterized protein LOC109486098</fullName>
    </submittedName>
</protein>
<reference evidence="5" key="1">
    <citation type="submission" date="2025-08" db="UniProtKB">
        <authorList>
            <consortium name="RefSeq"/>
        </authorList>
    </citation>
    <scope>IDENTIFICATION</scope>
    <source>
        <tissue evidence="5">Gonad</tissue>
    </source>
</reference>
<dbReference type="InterPro" id="IPR011042">
    <property type="entry name" value="6-blade_b-propeller_TolB-like"/>
</dbReference>
<dbReference type="InterPro" id="IPR050952">
    <property type="entry name" value="TRIM-NHL_E3_ligases"/>
</dbReference>
<proteinExistence type="predicted"/>